<feature type="compositionally biased region" description="Basic and acidic residues" evidence="13">
    <location>
        <begin position="752"/>
        <end position="761"/>
    </location>
</feature>
<dbReference type="OrthoDB" id="10261375at2759"/>
<feature type="compositionally biased region" description="Acidic residues" evidence="13">
    <location>
        <begin position="9"/>
        <end position="25"/>
    </location>
</feature>
<keyword evidence="8" id="KW-0694">RNA-binding</keyword>
<dbReference type="InterPro" id="IPR001650">
    <property type="entry name" value="Helicase_C-like"/>
</dbReference>
<keyword evidence="17" id="KW-1185">Reference proteome</keyword>
<sequence length="796" mass="90637">MDTTKGTVDEVEGFSFPDEDGDDEKDFPVPKKTTQKGGGFQCLGLSFEVLKGIKKRGYKVPTPIQRKTIPLVMSGRDVVAMARTGSGKTACFLIPLFEKLKIRSAKSGARALILSPTRELAVQTLKFIRDLGRFTGLKSVVVLGGDSMENQFSAMHGNPDIIVATPGRFLHLCVEMDLKLDSVQYVVFDEADRLFEMGFGEQMNDILARLPDSRQTLLFSATLPKLLVEFARAGLSDPVLLRLDVESKLPELLKLVFVNCRPEDKDAALLVLLKQVIGWDVQCAIFVATKHHVEYVSMLLHNSGISNTCVYSNLDPSARKINVAKFASRKVQALIVTDVAARGIDIPYLDNVINYNFPAKAKLFIHRVGRCARAGRSGTAYSLVSTEELPYFLDLHLFLGRGIKEAKHTVHIKKEKQENETNNESDDVEDGVFGRIPQSLLEEELANLEILLRQFSDMESQKRVCKNAYSRYIQTRTGASTESVRRLKEIDFSDLGPHPVFKKVHAPLLEADKQAILGLMRQYRPKGTVFELGGNPISPMYLAMKAKRDFHQTNIEKYQSKVEERLKMQDKGLSEPSKNLPSSTQDEIDDAFRTVINPAKRRIYDAEVIRAKKMKKYQVDKEHYVPYTAPDKYSEEGLTVNFYKEASSAALDLTGDTEEMMRNKKRQMKWDRKKKKMVQVNPDKKVSMIKTESGQWIPSTYKSGRYKEWQEKNKIQEQTNDASEGEEEENEAERNTKPLNAHPNTHWGRHNQKVERKKRDVQLTSKDQILKKRLQREKEQKRIKMKQSKKGKKKRK</sequence>
<dbReference type="InterPro" id="IPR027417">
    <property type="entry name" value="P-loop_NTPase"/>
</dbReference>
<dbReference type="FunFam" id="3.40.50.300:FF:000865">
    <property type="entry name" value="ATP-dependent RNA helicase DDX54"/>
    <property type="match status" value="1"/>
</dbReference>
<keyword evidence="5 12" id="KW-0378">Hydrolase</keyword>
<evidence type="ECO:0000256" key="13">
    <source>
        <dbReference type="SAM" id="MobiDB-lite"/>
    </source>
</evidence>
<comment type="similarity">
    <text evidence="2">Belongs to the DEAD box helicase family. DDX54/DBP10 subfamily.</text>
</comment>
<keyword evidence="9" id="KW-0539">Nucleus</keyword>
<gene>
    <name evidence="18" type="primary">LOC113208411</name>
</gene>
<evidence type="ECO:0000256" key="6">
    <source>
        <dbReference type="ARBA" id="ARBA00022806"/>
    </source>
</evidence>
<dbReference type="PROSITE" id="PS00039">
    <property type="entry name" value="DEAD_ATP_HELICASE"/>
    <property type="match status" value="1"/>
</dbReference>
<dbReference type="EC" id="3.6.4.13" evidence="3"/>
<dbReference type="Pfam" id="PF00270">
    <property type="entry name" value="DEAD"/>
    <property type="match status" value="1"/>
</dbReference>
<dbReference type="CDD" id="cd17959">
    <property type="entry name" value="DEADc_DDX54"/>
    <property type="match status" value="1"/>
</dbReference>
<dbReference type="InterPro" id="IPR014014">
    <property type="entry name" value="RNA_helicase_DEAD_Q_motif"/>
</dbReference>
<dbReference type="CDD" id="cd18787">
    <property type="entry name" value="SF2_C_DEAD"/>
    <property type="match status" value="1"/>
</dbReference>
<dbReference type="GO" id="GO:0016787">
    <property type="term" value="F:hydrolase activity"/>
    <property type="evidence" value="ECO:0007669"/>
    <property type="project" value="UniProtKB-KW"/>
</dbReference>
<feature type="domain" description="Helicase ATP-binding" evidence="14">
    <location>
        <begin position="69"/>
        <end position="241"/>
    </location>
</feature>
<dbReference type="SUPFAM" id="SSF52540">
    <property type="entry name" value="P-loop containing nucleoside triphosphate hydrolases"/>
    <property type="match status" value="2"/>
</dbReference>
<evidence type="ECO:0000256" key="11">
    <source>
        <dbReference type="PROSITE-ProRule" id="PRU00552"/>
    </source>
</evidence>
<dbReference type="InterPro" id="IPR000629">
    <property type="entry name" value="RNA-helicase_DEAD-box_CS"/>
</dbReference>
<evidence type="ECO:0000256" key="3">
    <source>
        <dbReference type="ARBA" id="ARBA00012552"/>
    </source>
</evidence>
<feature type="domain" description="DEAD-box RNA helicase Q" evidence="16">
    <location>
        <begin position="38"/>
        <end position="66"/>
    </location>
</feature>
<evidence type="ECO:0000256" key="5">
    <source>
        <dbReference type="ARBA" id="ARBA00022801"/>
    </source>
</evidence>
<dbReference type="GO" id="GO:0003723">
    <property type="term" value="F:RNA binding"/>
    <property type="evidence" value="ECO:0007669"/>
    <property type="project" value="UniProtKB-KW"/>
</dbReference>
<dbReference type="Gene3D" id="3.40.50.300">
    <property type="entry name" value="P-loop containing nucleotide triphosphate hydrolases"/>
    <property type="match status" value="2"/>
</dbReference>
<dbReference type="InterPro" id="IPR050079">
    <property type="entry name" value="DEAD_box_RNA_helicase"/>
</dbReference>
<evidence type="ECO:0000313" key="18">
    <source>
        <dbReference type="RefSeq" id="XP_026281159.1"/>
    </source>
</evidence>
<keyword evidence="4 12" id="KW-0547">Nucleotide-binding</keyword>
<protein>
    <recommendedName>
        <fullName evidence="3">RNA helicase</fullName>
        <ecNumber evidence="3">3.6.4.13</ecNumber>
    </recommendedName>
</protein>
<organism evidence="17 18">
    <name type="scientific">Frankliniella occidentalis</name>
    <name type="common">Western flower thrips</name>
    <name type="synonym">Euthrips occidentalis</name>
    <dbReference type="NCBI Taxonomy" id="133901"/>
    <lineage>
        <taxon>Eukaryota</taxon>
        <taxon>Metazoa</taxon>
        <taxon>Ecdysozoa</taxon>
        <taxon>Arthropoda</taxon>
        <taxon>Hexapoda</taxon>
        <taxon>Insecta</taxon>
        <taxon>Pterygota</taxon>
        <taxon>Neoptera</taxon>
        <taxon>Paraneoptera</taxon>
        <taxon>Thysanoptera</taxon>
        <taxon>Terebrantia</taxon>
        <taxon>Thripoidea</taxon>
        <taxon>Thripidae</taxon>
        <taxon>Frankliniella</taxon>
    </lineage>
</organism>
<proteinExistence type="inferred from homology"/>
<feature type="domain" description="Helicase C-terminal" evidence="15">
    <location>
        <begin position="264"/>
        <end position="418"/>
    </location>
</feature>
<dbReference type="SMART" id="SM01123">
    <property type="entry name" value="DBP10CT"/>
    <property type="match status" value="1"/>
</dbReference>
<dbReference type="Proteomes" id="UP000504606">
    <property type="component" value="Unplaced"/>
</dbReference>
<keyword evidence="7 12" id="KW-0067">ATP-binding</keyword>
<name>A0A6J1SIT5_FRAOC</name>
<feature type="region of interest" description="Disordered" evidence="13">
    <location>
        <begin position="665"/>
        <end position="691"/>
    </location>
</feature>
<dbReference type="GO" id="GO:0010468">
    <property type="term" value="P:regulation of gene expression"/>
    <property type="evidence" value="ECO:0007669"/>
    <property type="project" value="UniProtKB-ARBA"/>
</dbReference>
<dbReference type="SMART" id="SM00490">
    <property type="entry name" value="HELICc"/>
    <property type="match status" value="1"/>
</dbReference>
<reference evidence="18" key="1">
    <citation type="submission" date="2025-08" db="UniProtKB">
        <authorList>
            <consortium name="RefSeq"/>
        </authorList>
    </citation>
    <scope>IDENTIFICATION</scope>
    <source>
        <tissue evidence="18">Whole organism</tissue>
    </source>
</reference>
<accession>A0A6J1SIT5</accession>
<comment type="subcellular location">
    <subcellularLocation>
        <location evidence="1">Nucleus</location>
        <location evidence="1">Nucleolus</location>
    </subcellularLocation>
</comment>
<dbReference type="GeneID" id="113208411"/>
<dbReference type="AlphaFoldDB" id="A0A6J1SIT5"/>
<feature type="region of interest" description="Disordered" evidence="13">
    <location>
        <begin position="1"/>
        <end position="33"/>
    </location>
</feature>
<evidence type="ECO:0000256" key="2">
    <source>
        <dbReference type="ARBA" id="ARBA00010379"/>
    </source>
</evidence>
<feature type="compositionally biased region" description="Basic residues" evidence="13">
    <location>
        <begin position="665"/>
        <end position="677"/>
    </location>
</feature>
<evidence type="ECO:0000256" key="12">
    <source>
        <dbReference type="RuleBase" id="RU000492"/>
    </source>
</evidence>
<dbReference type="InterPro" id="IPR012541">
    <property type="entry name" value="DBP10_C"/>
</dbReference>
<feature type="compositionally biased region" description="Basic residues" evidence="13">
    <location>
        <begin position="783"/>
        <end position="796"/>
    </location>
</feature>
<dbReference type="RefSeq" id="XP_026281159.1">
    <property type="nucleotide sequence ID" value="XM_026425374.2"/>
</dbReference>
<evidence type="ECO:0000259" key="14">
    <source>
        <dbReference type="PROSITE" id="PS51192"/>
    </source>
</evidence>
<dbReference type="GO" id="GO:0005829">
    <property type="term" value="C:cytosol"/>
    <property type="evidence" value="ECO:0007669"/>
    <property type="project" value="TreeGrafter"/>
</dbReference>
<evidence type="ECO:0000259" key="15">
    <source>
        <dbReference type="PROSITE" id="PS51194"/>
    </source>
</evidence>
<dbReference type="PANTHER" id="PTHR47959:SF8">
    <property type="entry name" value="RNA HELICASE"/>
    <property type="match status" value="1"/>
</dbReference>
<evidence type="ECO:0000259" key="16">
    <source>
        <dbReference type="PROSITE" id="PS51195"/>
    </source>
</evidence>
<keyword evidence="6 12" id="KW-0347">Helicase</keyword>
<dbReference type="GO" id="GO:0003724">
    <property type="term" value="F:RNA helicase activity"/>
    <property type="evidence" value="ECO:0007669"/>
    <property type="project" value="UniProtKB-EC"/>
</dbReference>
<evidence type="ECO:0000256" key="4">
    <source>
        <dbReference type="ARBA" id="ARBA00022741"/>
    </source>
</evidence>
<dbReference type="Pfam" id="PF00271">
    <property type="entry name" value="Helicase_C"/>
    <property type="match status" value="1"/>
</dbReference>
<dbReference type="Pfam" id="PF08147">
    <property type="entry name" value="DBP10CT"/>
    <property type="match status" value="1"/>
</dbReference>
<evidence type="ECO:0000256" key="1">
    <source>
        <dbReference type="ARBA" id="ARBA00004604"/>
    </source>
</evidence>
<dbReference type="InterPro" id="IPR011545">
    <property type="entry name" value="DEAD/DEAH_box_helicase_dom"/>
</dbReference>
<evidence type="ECO:0000256" key="10">
    <source>
        <dbReference type="ARBA" id="ARBA00047984"/>
    </source>
</evidence>
<dbReference type="GO" id="GO:0005524">
    <property type="term" value="F:ATP binding"/>
    <property type="evidence" value="ECO:0007669"/>
    <property type="project" value="UniProtKB-KW"/>
</dbReference>
<dbReference type="SMART" id="SM00487">
    <property type="entry name" value="DEXDc"/>
    <property type="match status" value="1"/>
</dbReference>
<feature type="short sequence motif" description="Q motif" evidence="11">
    <location>
        <begin position="38"/>
        <end position="66"/>
    </location>
</feature>
<evidence type="ECO:0000313" key="17">
    <source>
        <dbReference type="Proteomes" id="UP000504606"/>
    </source>
</evidence>
<dbReference type="PROSITE" id="PS51195">
    <property type="entry name" value="Q_MOTIF"/>
    <property type="match status" value="1"/>
</dbReference>
<dbReference type="InterPro" id="IPR014001">
    <property type="entry name" value="Helicase_ATP-bd"/>
</dbReference>
<comment type="catalytic activity">
    <reaction evidence="10">
        <text>ATP + H2O = ADP + phosphate + H(+)</text>
        <dbReference type="Rhea" id="RHEA:13065"/>
        <dbReference type="ChEBI" id="CHEBI:15377"/>
        <dbReference type="ChEBI" id="CHEBI:15378"/>
        <dbReference type="ChEBI" id="CHEBI:30616"/>
        <dbReference type="ChEBI" id="CHEBI:43474"/>
        <dbReference type="ChEBI" id="CHEBI:456216"/>
        <dbReference type="EC" id="3.6.4.13"/>
    </reaction>
</comment>
<feature type="region of interest" description="Disordered" evidence="13">
    <location>
        <begin position="712"/>
        <end position="796"/>
    </location>
</feature>
<evidence type="ECO:0000256" key="8">
    <source>
        <dbReference type="ARBA" id="ARBA00022884"/>
    </source>
</evidence>
<dbReference type="PANTHER" id="PTHR47959">
    <property type="entry name" value="ATP-DEPENDENT RNA HELICASE RHLE-RELATED"/>
    <property type="match status" value="1"/>
</dbReference>
<dbReference type="PROSITE" id="PS51194">
    <property type="entry name" value="HELICASE_CTER"/>
    <property type="match status" value="1"/>
</dbReference>
<evidence type="ECO:0000256" key="7">
    <source>
        <dbReference type="ARBA" id="ARBA00022840"/>
    </source>
</evidence>
<evidence type="ECO:0000256" key="9">
    <source>
        <dbReference type="ARBA" id="ARBA00023242"/>
    </source>
</evidence>
<dbReference type="KEGG" id="foc:113208411"/>
<dbReference type="InterPro" id="IPR033517">
    <property type="entry name" value="DDX54/DBP10_DEAD-box_helicase"/>
</dbReference>
<dbReference type="GO" id="GO:0005730">
    <property type="term" value="C:nucleolus"/>
    <property type="evidence" value="ECO:0007669"/>
    <property type="project" value="UniProtKB-SubCell"/>
</dbReference>
<dbReference type="PROSITE" id="PS51192">
    <property type="entry name" value="HELICASE_ATP_BIND_1"/>
    <property type="match status" value="1"/>
</dbReference>